<reference evidence="16" key="1">
    <citation type="submission" date="2020-05" db="EMBL/GenBank/DDBJ databases">
        <title>Phylogenomic resolution of chytrid fungi.</title>
        <authorList>
            <person name="Stajich J.E."/>
            <person name="Amses K."/>
            <person name="Simmons R."/>
            <person name="Seto K."/>
            <person name="Myers J."/>
            <person name="Bonds A."/>
            <person name="Quandt C.A."/>
            <person name="Barry K."/>
            <person name="Liu P."/>
            <person name="Grigoriev I."/>
            <person name="Longcore J.E."/>
            <person name="James T.Y."/>
        </authorList>
    </citation>
    <scope>NUCLEOTIDE SEQUENCE</scope>
    <source>
        <strain evidence="16">JEL0476</strain>
    </source>
</reference>
<keyword evidence="8 12" id="KW-0233">DNA recombination</keyword>
<comment type="catalytic activity">
    <reaction evidence="11 12">
        <text>ATP + (deoxyribonucleotide)n-3'-hydroxyl + 5'-phospho-(deoxyribonucleotide)m = (deoxyribonucleotide)n+m + AMP + diphosphate.</text>
        <dbReference type="EC" id="6.5.1.1"/>
    </reaction>
</comment>
<keyword evidence="7 12" id="KW-0067">ATP-binding</keyword>
<keyword evidence="4" id="KW-0235">DNA replication</keyword>
<evidence type="ECO:0000259" key="15">
    <source>
        <dbReference type="PROSITE" id="PS50160"/>
    </source>
</evidence>
<evidence type="ECO:0000256" key="8">
    <source>
        <dbReference type="ARBA" id="ARBA00023172"/>
    </source>
</evidence>
<evidence type="ECO:0000256" key="7">
    <source>
        <dbReference type="ARBA" id="ARBA00022840"/>
    </source>
</evidence>
<evidence type="ECO:0000256" key="11">
    <source>
        <dbReference type="ARBA" id="ARBA00034003"/>
    </source>
</evidence>
<evidence type="ECO:0000256" key="6">
    <source>
        <dbReference type="ARBA" id="ARBA00022763"/>
    </source>
</evidence>
<name>A0AAD5Y3J9_9FUNG</name>
<evidence type="ECO:0000256" key="5">
    <source>
        <dbReference type="ARBA" id="ARBA00022741"/>
    </source>
</evidence>
<dbReference type="CDD" id="cd07900">
    <property type="entry name" value="Adenylation_DNA_ligase_I_Euk"/>
    <property type="match status" value="1"/>
</dbReference>
<evidence type="ECO:0000313" key="16">
    <source>
        <dbReference type="EMBL" id="KAJ3226812.1"/>
    </source>
</evidence>
<keyword evidence="6 12" id="KW-0227">DNA damage</keyword>
<dbReference type="PANTHER" id="PTHR45674">
    <property type="entry name" value="DNA LIGASE 1/3 FAMILY MEMBER"/>
    <property type="match status" value="1"/>
</dbReference>
<dbReference type="PROSITE" id="PS00333">
    <property type="entry name" value="DNA_LIGASE_A2"/>
    <property type="match status" value="1"/>
</dbReference>
<keyword evidence="17" id="KW-1185">Reference proteome</keyword>
<evidence type="ECO:0000256" key="4">
    <source>
        <dbReference type="ARBA" id="ARBA00022705"/>
    </source>
</evidence>
<dbReference type="Pfam" id="PF01068">
    <property type="entry name" value="DNA_ligase_A_M"/>
    <property type="match status" value="1"/>
</dbReference>
<keyword evidence="9 12" id="KW-0234">DNA repair</keyword>
<dbReference type="Pfam" id="PF04679">
    <property type="entry name" value="DNA_ligase_A_C"/>
    <property type="match status" value="1"/>
</dbReference>
<dbReference type="SUPFAM" id="SSF56091">
    <property type="entry name" value="DNA ligase/mRNA capping enzyme, catalytic domain"/>
    <property type="match status" value="1"/>
</dbReference>
<evidence type="ECO:0000256" key="3">
    <source>
        <dbReference type="ARBA" id="ARBA00022618"/>
    </source>
</evidence>
<dbReference type="GO" id="GO:0005634">
    <property type="term" value="C:nucleus"/>
    <property type="evidence" value="ECO:0007669"/>
    <property type="project" value="TreeGrafter"/>
</dbReference>
<dbReference type="InterPro" id="IPR016059">
    <property type="entry name" value="DNA_ligase_ATP-dep_CS"/>
</dbReference>
<dbReference type="Gene3D" id="3.30.1490.70">
    <property type="match status" value="1"/>
</dbReference>
<dbReference type="InterPro" id="IPR012309">
    <property type="entry name" value="DNA_ligase_ATP-dep_C"/>
</dbReference>
<accession>A0AAD5Y3J9</accession>
<dbReference type="GO" id="GO:0003677">
    <property type="term" value="F:DNA binding"/>
    <property type="evidence" value="ECO:0007669"/>
    <property type="project" value="InterPro"/>
</dbReference>
<dbReference type="InterPro" id="IPR000977">
    <property type="entry name" value="DNA_ligase_ATP-dep"/>
</dbReference>
<dbReference type="GO" id="GO:0006281">
    <property type="term" value="P:DNA repair"/>
    <property type="evidence" value="ECO:0007669"/>
    <property type="project" value="UniProtKB-KW"/>
</dbReference>
<comment type="caution">
    <text evidence="16">The sequence shown here is derived from an EMBL/GenBank/DDBJ whole genome shotgun (WGS) entry which is preliminary data.</text>
</comment>
<dbReference type="PROSITE" id="PS50160">
    <property type="entry name" value="DNA_LIGASE_A3"/>
    <property type="match status" value="1"/>
</dbReference>
<dbReference type="InterPro" id="IPR050191">
    <property type="entry name" value="ATP-dep_DNA_ligase"/>
</dbReference>
<dbReference type="PROSITE" id="PS00697">
    <property type="entry name" value="DNA_LIGASE_A1"/>
    <property type="match status" value="1"/>
</dbReference>
<dbReference type="GO" id="GO:1903461">
    <property type="term" value="P:Okazaki fragment processing involved in mitotic DNA replication"/>
    <property type="evidence" value="ECO:0007669"/>
    <property type="project" value="TreeGrafter"/>
</dbReference>
<dbReference type="AlphaFoldDB" id="A0AAD5Y3J9"/>
<dbReference type="InterPro" id="IPR012308">
    <property type="entry name" value="DNA_ligase_ATP-dep_N"/>
</dbReference>
<evidence type="ECO:0000256" key="14">
    <source>
        <dbReference type="SAM" id="MobiDB-lite"/>
    </source>
</evidence>
<sequence length="754" mass="84486">MSSKKKINQSSIKNFFKREINDETRIEDIAQINRGESSIKVKKIKIDVVKNEDTKKEYTSKKISSEILAVKASIEPLKSSTMSETTTTMVMETSAPNTSSSSVICENEASSGSAVVTYLELCEVFELIEATTKRIQITKYLQNFFLTCIQRDPDSLICPDAEGKEFGIGESLIMKAIGQVTGSTLALIKKEHSKKGDLGQVAQDNKKGQKRIDHSFSAKNTNKMKKGLTIAQVFDTLYEIASISGTKSQVTKIDKIVRILMQCQDQEPKFFVRSLEGKLRIGLAERTGLQFPSPLKLMSLSVLAALARSFVLSDPNSKNLKEDKLEKELSKADAILKQVFSEIPNYDVIIPALLRYGIGELPDHCKLTPGFPLKPMLAHPTKSLTEVLDRFEGMTFTCEYKYDGERAQIHQFRDASGEKKLMVFSRNSENLSAKYPDIIVQMPEAPIDVVESFVLDCEAVAWDVSKKCILPFQVLQTRKRKDVQEEDVLVSVCIFAFDLLYLNGEAITGKCLKERRALMFQNFKEIEGKFAFAKSIDTKNIEEIQTFLDDSIIGNCEGLMVKTLESEATYEPSKRSRNWLKVKKDYLEGFGDTLDLVVIGAYFGKGKRTGVYGGYLLACFDEESEKFQTICKIGTGFSEANLTDQFKFFQDIIDVDGPSESYSYSDTPNHKPDIWFHPKIVFEVKAADLSISPVHQAATGLIDGNEEKGISLRCKLPIINRVLDVKDMYESQVSVQNGKSENNGATGVDDDFEY</sequence>
<proteinExistence type="inferred from homology"/>
<dbReference type="SUPFAM" id="SSF117018">
    <property type="entry name" value="ATP-dependent DNA ligase DNA-binding domain"/>
    <property type="match status" value="1"/>
</dbReference>
<evidence type="ECO:0000313" key="17">
    <source>
        <dbReference type="Proteomes" id="UP001211065"/>
    </source>
</evidence>
<dbReference type="GO" id="GO:0006310">
    <property type="term" value="P:DNA recombination"/>
    <property type="evidence" value="ECO:0007669"/>
    <property type="project" value="UniProtKB-KW"/>
</dbReference>
<feature type="compositionally biased region" description="Polar residues" evidence="14">
    <location>
        <begin position="734"/>
        <end position="745"/>
    </location>
</feature>
<evidence type="ECO:0000256" key="10">
    <source>
        <dbReference type="ARBA" id="ARBA00023306"/>
    </source>
</evidence>
<dbReference type="Pfam" id="PF04675">
    <property type="entry name" value="DNA_ligase_A_N"/>
    <property type="match status" value="1"/>
</dbReference>
<dbReference type="Proteomes" id="UP001211065">
    <property type="component" value="Unassembled WGS sequence"/>
</dbReference>
<dbReference type="Gene3D" id="2.40.50.140">
    <property type="entry name" value="Nucleic acid-binding proteins"/>
    <property type="match status" value="1"/>
</dbReference>
<dbReference type="InterPro" id="IPR012310">
    <property type="entry name" value="DNA_ligase_ATP-dep_cent"/>
</dbReference>
<keyword evidence="10" id="KW-0131">Cell cycle</keyword>
<dbReference type="EC" id="6.5.1.1" evidence="12"/>
<evidence type="ECO:0000256" key="2">
    <source>
        <dbReference type="ARBA" id="ARBA00022598"/>
    </source>
</evidence>
<dbReference type="FunFam" id="3.30.470.30:FF:000016">
    <property type="entry name" value="DNA ligase"/>
    <property type="match status" value="1"/>
</dbReference>
<keyword evidence="2 12" id="KW-0436">Ligase</keyword>
<dbReference type="PANTHER" id="PTHR45674:SF4">
    <property type="entry name" value="DNA LIGASE 1"/>
    <property type="match status" value="1"/>
</dbReference>
<dbReference type="CDD" id="cd07969">
    <property type="entry name" value="OBF_DNA_ligase_I"/>
    <property type="match status" value="1"/>
</dbReference>
<keyword evidence="5 12" id="KW-0547">Nucleotide-binding</keyword>
<evidence type="ECO:0000256" key="1">
    <source>
        <dbReference type="ARBA" id="ARBA00007572"/>
    </source>
</evidence>
<dbReference type="InterPro" id="IPR036599">
    <property type="entry name" value="DNA_ligase_N_sf"/>
</dbReference>
<dbReference type="GO" id="GO:0051301">
    <property type="term" value="P:cell division"/>
    <property type="evidence" value="ECO:0007669"/>
    <property type="project" value="UniProtKB-KW"/>
</dbReference>
<dbReference type="SUPFAM" id="SSF50249">
    <property type="entry name" value="Nucleic acid-binding proteins"/>
    <property type="match status" value="1"/>
</dbReference>
<dbReference type="GO" id="GO:0005739">
    <property type="term" value="C:mitochondrion"/>
    <property type="evidence" value="ECO:0007669"/>
    <property type="project" value="TreeGrafter"/>
</dbReference>
<dbReference type="NCBIfam" id="TIGR00574">
    <property type="entry name" value="dnl1"/>
    <property type="match status" value="1"/>
</dbReference>
<comment type="similarity">
    <text evidence="1 13">Belongs to the ATP-dependent DNA ligase family.</text>
</comment>
<dbReference type="GO" id="GO:0005524">
    <property type="term" value="F:ATP binding"/>
    <property type="evidence" value="ECO:0007669"/>
    <property type="project" value="UniProtKB-KW"/>
</dbReference>
<evidence type="ECO:0000256" key="13">
    <source>
        <dbReference type="RuleBase" id="RU004196"/>
    </source>
</evidence>
<dbReference type="EMBL" id="JADGJW010000028">
    <property type="protein sequence ID" value="KAJ3226812.1"/>
    <property type="molecule type" value="Genomic_DNA"/>
</dbReference>
<dbReference type="GO" id="GO:0071897">
    <property type="term" value="P:DNA biosynthetic process"/>
    <property type="evidence" value="ECO:0007669"/>
    <property type="project" value="InterPro"/>
</dbReference>
<evidence type="ECO:0000256" key="12">
    <source>
        <dbReference type="RuleBase" id="RU000617"/>
    </source>
</evidence>
<protein>
    <recommendedName>
        <fullName evidence="12">DNA ligase</fullName>
        <ecNumber evidence="12">6.5.1.1</ecNumber>
    </recommendedName>
</protein>
<dbReference type="InterPro" id="IPR012340">
    <property type="entry name" value="NA-bd_OB-fold"/>
</dbReference>
<organism evidence="16 17">
    <name type="scientific">Clydaea vesicula</name>
    <dbReference type="NCBI Taxonomy" id="447962"/>
    <lineage>
        <taxon>Eukaryota</taxon>
        <taxon>Fungi</taxon>
        <taxon>Fungi incertae sedis</taxon>
        <taxon>Chytridiomycota</taxon>
        <taxon>Chytridiomycota incertae sedis</taxon>
        <taxon>Chytridiomycetes</taxon>
        <taxon>Lobulomycetales</taxon>
        <taxon>Lobulomycetaceae</taxon>
        <taxon>Clydaea</taxon>
    </lineage>
</organism>
<feature type="region of interest" description="Disordered" evidence="14">
    <location>
        <begin position="734"/>
        <end position="754"/>
    </location>
</feature>
<gene>
    <name evidence="16" type="ORF">HK099_004081</name>
</gene>
<dbReference type="GO" id="GO:0003910">
    <property type="term" value="F:DNA ligase (ATP) activity"/>
    <property type="evidence" value="ECO:0007669"/>
    <property type="project" value="UniProtKB-EC"/>
</dbReference>
<dbReference type="Gene3D" id="3.30.470.30">
    <property type="entry name" value="DNA ligase/mRNA capping enzyme"/>
    <property type="match status" value="1"/>
</dbReference>
<evidence type="ECO:0000256" key="9">
    <source>
        <dbReference type="ARBA" id="ARBA00023204"/>
    </source>
</evidence>
<keyword evidence="3" id="KW-0132">Cell division</keyword>
<feature type="domain" description="ATP-dependent DNA ligase family profile" evidence="15">
    <location>
        <begin position="485"/>
        <end position="621"/>
    </location>
</feature>
<dbReference type="Gene3D" id="1.10.3260.10">
    <property type="entry name" value="DNA ligase, ATP-dependent, N-terminal domain"/>
    <property type="match status" value="1"/>
</dbReference>